<comment type="caution">
    <text evidence="2">The sequence shown here is derived from an EMBL/GenBank/DDBJ whole genome shotgun (WGS) entry which is preliminary data.</text>
</comment>
<evidence type="ECO:0000256" key="1">
    <source>
        <dbReference type="SAM" id="Phobius"/>
    </source>
</evidence>
<keyword evidence="1" id="KW-0472">Membrane</keyword>
<feature type="transmembrane region" description="Helical" evidence="1">
    <location>
        <begin position="110"/>
        <end position="131"/>
    </location>
</feature>
<feature type="transmembrane region" description="Helical" evidence="1">
    <location>
        <begin position="6"/>
        <end position="29"/>
    </location>
</feature>
<sequence length="360" mass="41054">MWLTILKILIALLAISGICILCGQVLYTLMPVKKSTLVQKFIAGLLFEMAVYEVLYIFMVFRYVSLGKLTFCWMLVTAVTAAAGLWISVKKNIQRPYAVKKKFKKYLSDINIYTIVMLILICAYTIMTLLYQQEFQDDAFFAGIASTSYTTDTIIRYSPYTGGEITVLRYAKYVFSGYPVMIASLARVTLLRPIVVMHIVIPVLMIGAHYILCYMFAQMVFRSRHKSEIAMIILCIINMNSLYVINEMSTSAWMFVGAWYGKSILSNVCIISLWYYLIKTNDSSVSGYLGPKGWIIIFIADMAAVLSSTFACIAVLAVSFVITLFYFVKKRSWFNICGWAITIMPMMIIMLMTYLLRYKA</sequence>
<keyword evidence="1" id="KW-0812">Transmembrane</keyword>
<organism evidence="2 3">
    <name type="scientific">[Bacteroides] pectinophilus ATCC 43243</name>
    <dbReference type="NCBI Taxonomy" id="483218"/>
    <lineage>
        <taxon>Bacteria</taxon>
        <taxon>Bacillati</taxon>
        <taxon>Bacillota</taxon>
        <taxon>Clostridia</taxon>
        <taxon>Eubacteriales</taxon>
    </lineage>
</organism>
<dbReference type="STRING" id="483218.BACPEC_02403"/>
<keyword evidence="3" id="KW-1185">Reference proteome</keyword>
<dbReference type="HOGENOM" id="CLU_054341_0_0_9"/>
<evidence type="ECO:0000313" key="3">
    <source>
        <dbReference type="Proteomes" id="UP000003136"/>
    </source>
</evidence>
<dbReference type="AlphaFoldDB" id="B7AUK5"/>
<feature type="transmembrane region" description="Helical" evidence="1">
    <location>
        <begin position="194"/>
        <end position="217"/>
    </location>
</feature>
<evidence type="ECO:0000313" key="2">
    <source>
        <dbReference type="EMBL" id="EEC55896.1"/>
    </source>
</evidence>
<accession>B7AUK5</accession>
<name>B7AUK5_9FIRM</name>
<feature type="transmembrane region" description="Helical" evidence="1">
    <location>
        <begin position="41"/>
        <end position="64"/>
    </location>
</feature>
<feature type="transmembrane region" description="Helical" evidence="1">
    <location>
        <begin position="252"/>
        <end position="277"/>
    </location>
</feature>
<keyword evidence="1" id="KW-1133">Transmembrane helix</keyword>
<proteinExistence type="predicted"/>
<dbReference type="Proteomes" id="UP000003136">
    <property type="component" value="Unassembled WGS sequence"/>
</dbReference>
<dbReference type="EMBL" id="ABVQ01000037">
    <property type="protein sequence ID" value="EEC55896.1"/>
    <property type="molecule type" value="Genomic_DNA"/>
</dbReference>
<feature type="transmembrane region" description="Helical" evidence="1">
    <location>
        <begin position="229"/>
        <end position="246"/>
    </location>
</feature>
<feature type="transmembrane region" description="Helical" evidence="1">
    <location>
        <begin position="333"/>
        <end position="356"/>
    </location>
</feature>
<dbReference type="Pfam" id="PF19554">
    <property type="entry name" value="DUF6077"/>
    <property type="match status" value="1"/>
</dbReference>
<gene>
    <name evidence="2" type="ORF">BACPEC_02403</name>
</gene>
<dbReference type="InterPro" id="IPR045723">
    <property type="entry name" value="DUF6077"/>
</dbReference>
<feature type="transmembrane region" description="Helical" evidence="1">
    <location>
        <begin position="70"/>
        <end position="89"/>
    </location>
</feature>
<reference evidence="2 3" key="2">
    <citation type="submission" date="2008-11" db="EMBL/GenBank/DDBJ databases">
        <authorList>
            <person name="Fulton L."/>
            <person name="Clifton S."/>
            <person name="Fulton B."/>
            <person name="Xu J."/>
            <person name="Minx P."/>
            <person name="Pepin K.H."/>
            <person name="Johnson M."/>
            <person name="Bhonagiri V."/>
            <person name="Nash W.E."/>
            <person name="Mardis E.R."/>
            <person name="Wilson R.K."/>
        </authorList>
    </citation>
    <scope>NUCLEOTIDE SEQUENCE [LARGE SCALE GENOMIC DNA]</scope>
    <source>
        <strain evidence="2 3">ATCC 43243</strain>
    </source>
</reference>
<reference evidence="2 3" key="1">
    <citation type="submission" date="2008-11" db="EMBL/GenBank/DDBJ databases">
        <title>Draft genome sequence of Bacteroides pectinophilus (ATCC 43243).</title>
        <authorList>
            <person name="Sudarsanam P."/>
            <person name="Ley R."/>
            <person name="Guruge J."/>
            <person name="Turnbaugh P.J."/>
            <person name="Mahowald M."/>
            <person name="Liep D."/>
            <person name="Gordon J."/>
        </authorList>
    </citation>
    <scope>NUCLEOTIDE SEQUENCE [LARGE SCALE GENOMIC DNA]</scope>
    <source>
        <strain evidence="2 3">ATCC 43243</strain>
    </source>
</reference>
<protein>
    <submittedName>
        <fullName evidence="2">Uncharacterized protein</fullName>
    </submittedName>
</protein>
<feature type="transmembrane region" description="Helical" evidence="1">
    <location>
        <begin position="298"/>
        <end position="327"/>
    </location>
</feature>